<dbReference type="EMBL" id="LWDD02001700">
    <property type="protein sequence ID" value="KAE8246068.1"/>
    <property type="molecule type" value="Genomic_DNA"/>
</dbReference>
<evidence type="ECO:0000313" key="2">
    <source>
        <dbReference type="EMBL" id="KAE8246068.1"/>
    </source>
</evidence>
<organism evidence="2 3">
    <name type="scientific">Tilletia caries</name>
    <name type="common">wheat bunt fungus</name>
    <dbReference type="NCBI Taxonomy" id="13290"/>
    <lineage>
        <taxon>Eukaryota</taxon>
        <taxon>Fungi</taxon>
        <taxon>Dikarya</taxon>
        <taxon>Basidiomycota</taxon>
        <taxon>Ustilaginomycotina</taxon>
        <taxon>Exobasidiomycetes</taxon>
        <taxon>Tilletiales</taxon>
        <taxon>Tilletiaceae</taxon>
        <taxon>Tilletia</taxon>
    </lineage>
</organism>
<protein>
    <submittedName>
        <fullName evidence="2">Uncharacterized protein</fullName>
    </submittedName>
</protein>
<feature type="compositionally biased region" description="Low complexity" evidence="1">
    <location>
        <begin position="105"/>
        <end position="124"/>
    </location>
</feature>
<gene>
    <name evidence="2" type="ORF">A4X03_0g7342</name>
</gene>
<dbReference type="AlphaFoldDB" id="A0A177TZN0"/>
<evidence type="ECO:0000256" key="1">
    <source>
        <dbReference type="SAM" id="MobiDB-lite"/>
    </source>
</evidence>
<evidence type="ECO:0000313" key="3">
    <source>
        <dbReference type="Proteomes" id="UP000077671"/>
    </source>
</evidence>
<comment type="caution">
    <text evidence="2">The sequence shown here is derived from an EMBL/GenBank/DDBJ whole genome shotgun (WGS) entry which is preliminary data.</text>
</comment>
<reference evidence="2" key="1">
    <citation type="submission" date="2016-04" db="EMBL/GenBank/DDBJ databases">
        <authorList>
            <person name="Nguyen H.D."/>
            <person name="Kesanakurti P."/>
            <person name="Cullis J."/>
            <person name="Levesque C.A."/>
            <person name="Hambleton S."/>
        </authorList>
    </citation>
    <scope>NUCLEOTIDE SEQUENCE</scope>
    <source>
        <strain evidence="2">DAOMC 238032</strain>
    </source>
</reference>
<proteinExistence type="predicted"/>
<accession>A0A177TZN0</accession>
<sequence>MSSEGATSSQGWSLSAAEICEAASMSLSLRYATDDEAEVRAQFINQIRARSAASSKYLSGARPIPNLMQEEMRLVRSMVENWPTENDTEAGIRATAHPVSDAIAPISPSQVPPSRRIRSSSPTSDAPDLKRPKLAAPGKTLAQGHADSPSESAASLFFRIPELLSLVFAQLAYEKIDLVVLSRVSKFLRANVLPLLVESLNVPLTKAAQVRDFLEANPGLAGQVKYVRIFDDIAHHLFHRRPIVGYGLSVQRSHDAPLMPNDMWEHLGNLFTTLQNNVEMLAPLMDLSFGQFNFANFLIQLRRHPRLVEELASLRIVDDFDPEHHQGEAPDDFEYHVGFRFRVFSEDLADVVRLVCDVQDEVGSDTFRYFGIRAADSFDRPAFLPEFGPRLLSRLAKRIRHLSLVMDSVSKDDTDTYVNMADADWPELLEFEVGARTLGGDWHRTLRSATVAFCSGHKNLTVTDTCIELPGTSSSAPYWVHLTLPRLKSCSLAYQDFADRKSAVKFLSRHANIQHLSMLPEPLYGDDVDKSGRAFGPPPNRGPWNVD</sequence>
<reference evidence="2" key="2">
    <citation type="journal article" date="2019" name="IMA Fungus">
        <title>Genome sequencing and comparison of five Tilletia species to identify candidate genes for the detection of regulated species infecting wheat.</title>
        <authorList>
            <person name="Nguyen H.D.T."/>
            <person name="Sultana T."/>
            <person name="Kesanakurti P."/>
            <person name="Hambleton S."/>
        </authorList>
    </citation>
    <scope>NUCLEOTIDE SEQUENCE</scope>
    <source>
        <strain evidence="2">DAOMC 238032</strain>
    </source>
</reference>
<name>A0A177TZN0_9BASI</name>
<dbReference type="Proteomes" id="UP000077671">
    <property type="component" value="Unassembled WGS sequence"/>
</dbReference>
<feature type="region of interest" description="Disordered" evidence="1">
    <location>
        <begin position="103"/>
        <end position="133"/>
    </location>
</feature>